<accession>A0A2V2YUF0</accession>
<reference evidence="1 2" key="1">
    <citation type="submission" date="2018-05" db="EMBL/GenBank/DDBJ databases">
        <title>Genomic Encyclopedia of Type Strains, Phase III (KMG-III): the genomes of soil and plant-associated and newly described type strains.</title>
        <authorList>
            <person name="Whitman W."/>
        </authorList>
    </citation>
    <scope>NUCLEOTIDE SEQUENCE [LARGE SCALE GENOMIC DNA]</scope>
    <source>
        <strain evidence="1 2">CECT 5696</strain>
    </source>
</reference>
<evidence type="ECO:0000313" key="1">
    <source>
        <dbReference type="EMBL" id="PWW03218.1"/>
    </source>
</evidence>
<dbReference type="OrthoDB" id="9814110at2"/>
<dbReference type="InterPro" id="IPR011009">
    <property type="entry name" value="Kinase-like_dom_sf"/>
</dbReference>
<comment type="caution">
    <text evidence="1">The sequence shown here is derived from an EMBL/GenBank/DDBJ whole genome shotgun (WGS) entry which is preliminary data.</text>
</comment>
<dbReference type="AlphaFoldDB" id="A0A2V2YUF0"/>
<evidence type="ECO:0000313" key="2">
    <source>
        <dbReference type="Proteomes" id="UP000246635"/>
    </source>
</evidence>
<dbReference type="EMBL" id="QGTQ01000007">
    <property type="protein sequence ID" value="PWW03218.1"/>
    <property type="molecule type" value="Genomic_DNA"/>
</dbReference>
<keyword evidence="2" id="KW-1185">Reference proteome</keyword>
<dbReference type="Proteomes" id="UP000246635">
    <property type="component" value="Unassembled WGS sequence"/>
</dbReference>
<dbReference type="SUPFAM" id="SSF56112">
    <property type="entry name" value="Protein kinase-like (PK-like)"/>
    <property type="match status" value="1"/>
</dbReference>
<gene>
    <name evidence="1" type="ORF">DFQ01_107115</name>
</gene>
<proteinExistence type="predicted"/>
<name>A0A2V2YUF0_9BACL</name>
<organism evidence="1 2">
    <name type="scientific">Paenibacillus cellulosilyticus</name>
    <dbReference type="NCBI Taxonomy" id="375489"/>
    <lineage>
        <taxon>Bacteria</taxon>
        <taxon>Bacillati</taxon>
        <taxon>Bacillota</taxon>
        <taxon>Bacilli</taxon>
        <taxon>Bacillales</taxon>
        <taxon>Paenibacillaceae</taxon>
        <taxon>Paenibacillus</taxon>
    </lineage>
</organism>
<evidence type="ECO:0008006" key="3">
    <source>
        <dbReference type="Google" id="ProtNLM"/>
    </source>
</evidence>
<sequence>MKARYFNSLKIHSNGTQVTKTSDDTHKLIDEIVWYLDLPDELKCYIPKVHSFSLDRKVPSITLDFVPGGTLGDALVAEGWTKREWDAAFRCLRQTLEDFASFSGNMSKAYLYEMYIGKTRERMDRFLHQCEWARQVHARGYFWLNGKTRMSPTVMLQKGTEEVLHLLEEPQITVVHGDFCLSNLFYSPQSNNMTAIDPRGSFGIRTIYGDHRYDWAKLRHSLTGYEHIVRGKFDINVGADSIDLRLELNEDAVRLRSRLDSWLQPKQIKTVRIIEALLFLSMLPLHKDTPDRQLAFFALGTELLEQALSE</sequence>
<protein>
    <recommendedName>
        <fullName evidence="3">Phosphotransferase family enzyme</fullName>
    </recommendedName>
</protein>
<dbReference type="RefSeq" id="WP_110044111.1">
    <property type="nucleotide sequence ID" value="NZ_QGTQ01000007.1"/>
</dbReference>